<dbReference type="Gene3D" id="1.10.275.10">
    <property type="entry name" value="Fumarase/aspartase (N-terminal domain)"/>
    <property type="match status" value="1"/>
</dbReference>
<dbReference type="InterPro" id="IPR000362">
    <property type="entry name" value="Fumarate_lyase_fam"/>
</dbReference>
<dbReference type="PRINTS" id="PR00145">
    <property type="entry name" value="ARGSUCLYASE"/>
</dbReference>
<dbReference type="Gene3D" id="1.10.40.30">
    <property type="entry name" value="Fumarase/aspartase (C-terminal domain)"/>
    <property type="match status" value="1"/>
</dbReference>
<name>A0ABT8PUM2_9ENTR</name>
<dbReference type="InterPro" id="IPR024083">
    <property type="entry name" value="Fumarase/histidase_N"/>
</dbReference>
<evidence type="ECO:0000313" key="3">
    <source>
        <dbReference type="EMBL" id="MDN8599677.1"/>
    </source>
</evidence>
<dbReference type="EMBL" id="JAUJYW010000003">
    <property type="protein sequence ID" value="MDN8599677.1"/>
    <property type="molecule type" value="Genomic_DNA"/>
</dbReference>
<keyword evidence="1 3" id="KW-0456">Lyase</keyword>
<gene>
    <name evidence="3" type="ORF">Q0A17_09670</name>
</gene>
<dbReference type="InterPro" id="IPR020557">
    <property type="entry name" value="Fumarate_lyase_CS"/>
</dbReference>
<dbReference type="PROSITE" id="PS00163">
    <property type="entry name" value="FUMARATE_LYASES"/>
    <property type="match status" value="1"/>
</dbReference>
<keyword evidence="4" id="KW-1185">Reference proteome</keyword>
<dbReference type="Gene3D" id="1.20.200.10">
    <property type="entry name" value="Fumarase/aspartase (Central domain)"/>
    <property type="match status" value="1"/>
</dbReference>
<accession>A0ABT8PUM2</accession>
<dbReference type="SMART" id="SM00998">
    <property type="entry name" value="ADSL_C"/>
    <property type="match status" value="1"/>
</dbReference>
<evidence type="ECO:0000313" key="4">
    <source>
        <dbReference type="Proteomes" id="UP001174867"/>
    </source>
</evidence>
<organism evidence="3 4">
    <name type="scientific">Citrobacter enshiensis</name>
    <dbReference type="NCBI Taxonomy" id="2971264"/>
    <lineage>
        <taxon>Bacteria</taxon>
        <taxon>Pseudomonadati</taxon>
        <taxon>Pseudomonadota</taxon>
        <taxon>Gammaproteobacteria</taxon>
        <taxon>Enterobacterales</taxon>
        <taxon>Enterobacteriaceae</taxon>
        <taxon>Citrobacter</taxon>
    </lineage>
</organism>
<dbReference type="InterPro" id="IPR022761">
    <property type="entry name" value="Fumarate_lyase_N"/>
</dbReference>
<sequence>MSALYDSKTKTMDDRGIRALLTEEEKFRSWLDIEAALAKAQSEIGIIPVDDAQKIIQSCRIENIDINTVNELQREIGHGFVPFLKMLVKACPADSGKFVHYGVTTQNIQQSAQLLVAKKVHVKFKTVLEAILLNLAQIATREANTVMPGRTHGRHAIPITFGFKAAVWIDEFQMMLERMEQCEKRVFRIMMGGAVGAFNSSGEAGRQVQTRMAELLGMSEMRVPSRNIANHKVEYVQVLSLLASCCHKIAEEVYSTSLEEIAELGEGFTTGTVGSSTMPHKVNPKLAKGIIANAQKLYSLSSVMLNSSSRPYEADSSSYMLLESSLHEALALMTEIILRAEELTRTLHVNREQMCRNAGINSGLDNSEFIMMKLAAVLGKDKAHEKMYSLAMQSIHEKSSFSKLLCEDPQISGLFTTNEILTFLEPNNYTGLSSTIAEEVAKSVKEELTPRG</sequence>
<evidence type="ECO:0000259" key="2">
    <source>
        <dbReference type="SMART" id="SM00998"/>
    </source>
</evidence>
<dbReference type="Pfam" id="PF10397">
    <property type="entry name" value="ADSL_C"/>
    <property type="match status" value="1"/>
</dbReference>
<dbReference type="Proteomes" id="UP001174867">
    <property type="component" value="Unassembled WGS sequence"/>
</dbReference>
<dbReference type="PRINTS" id="PR00149">
    <property type="entry name" value="FUMRATELYASE"/>
</dbReference>
<protein>
    <submittedName>
        <fullName evidence="3">Adenylosuccinate lyase family protein</fullName>
    </submittedName>
</protein>
<dbReference type="InterPro" id="IPR008948">
    <property type="entry name" value="L-Aspartase-like"/>
</dbReference>
<comment type="caution">
    <text evidence="3">The sequence shown here is derived from an EMBL/GenBank/DDBJ whole genome shotgun (WGS) entry which is preliminary data.</text>
</comment>
<dbReference type="Pfam" id="PF00206">
    <property type="entry name" value="Lyase_1"/>
    <property type="match status" value="1"/>
</dbReference>
<dbReference type="SUPFAM" id="SSF48557">
    <property type="entry name" value="L-aspartase-like"/>
    <property type="match status" value="1"/>
</dbReference>
<feature type="domain" description="Adenylosuccinate lyase C-terminal" evidence="2">
    <location>
        <begin position="362"/>
        <end position="441"/>
    </location>
</feature>
<reference evidence="3 4" key="1">
    <citation type="submission" date="2023-07" db="EMBL/GenBank/DDBJ databases">
        <title>Citrobacter selenititolerans sp. nov., isolated from seleniferous soil.</title>
        <authorList>
            <person name="Zhang S."/>
            <person name="Li K."/>
            <person name="Peng J."/>
            <person name="Wang H."/>
            <person name="Sun J."/>
            <person name="Guo Y."/>
        </authorList>
    </citation>
    <scope>NUCLEOTIDE SEQUENCE [LARGE SCALE GENOMIC DNA]</scope>
    <source>
        <strain evidence="3 4">S2-9</strain>
    </source>
</reference>
<proteinExistence type="predicted"/>
<dbReference type="CDD" id="cd01597">
    <property type="entry name" value="pCLME"/>
    <property type="match status" value="1"/>
</dbReference>
<dbReference type="PANTHER" id="PTHR43172">
    <property type="entry name" value="ADENYLOSUCCINATE LYASE"/>
    <property type="match status" value="1"/>
</dbReference>
<dbReference type="InterPro" id="IPR019468">
    <property type="entry name" value="AdenyloSucc_lyase_C"/>
</dbReference>
<evidence type="ECO:0000256" key="1">
    <source>
        <dbReference type="ARBA" id="ARBA00023239"/>
    </source>
</evidence>
<dbReference type="PANTHER" id="PTHR43172:SF1">
    <property type="entry name" value="ADENYLOSUCCINATE LYASE"/>
    <property type="match status" value="1"/>
</dbReference>
<dbReference type="RefSeq" id="WP_301698470.1">
    <property type="nucleotide sequence ID" value="NZ_JAUJYW010000003.1"/>
</dbReference>
<dbReference type="GO" id="GO:0016829">
    <property type="term" value="F:lyase activity"/>
    <property type="evidence" value="ECO:0007669"/>
    <property type="project" value="UniProtKB-KW"/>
</dbReference>